<organism evidence="1">
    <name type="scientific">viral metagenome</name>
    <dbReference type="NCBI Taxonomy" id="1070528"/>
    <lineage>
        <taxon>unclassified sequences</taxon>
        <taxon>metagenomes</taxon>
        <taxon>organismal metagenomes</taxon>
    </lineage>
</organism>
<accession>A0A6H1ZTW8</accession>
<dbReference type="EMBL" id="MT144715">
    <property type="protein sequence ID" value="QJH98090.1"/>
    <property type="molecule type" value="Genomic_DNA"/>
</dbReference>
<proteinExistence type="predicted"/>
<evidence type="ECO:0000313" key="1">
    <source>
        <dbReference type="EMBL" id="QJA50650.1"/>
    </source>
</evidence>
<name>A0A6H1ZTW8_9ZZZZ</name>
<dbReference type="EMBL" id="MT142432">
    <property type="protein sequence ID" value="QJA80706.1"/>
    <property type="molecule type" value="Genomic_DNA"/>
</dbReference>
<gene>
    <name evidence="2" type="ORF">MM415A00670_0015</name>
    <name evidence="1" type="ORF">TM448A01852_0003</name>
    <name evidence="3" type="ORF">TM448B01184_0012</name>
</gene>
<dbReference type="EMBL" id="MT144209">
    <property type="protein sequence ID" value="QJA50650.1"/>
    <property type="molecule type" value="Genomic_DNA"/>
</dbReference>
<sequence length="203" mass="22878">MATASSVITSSRYDLRDTGSIEYSDAELLEYLNRAIISLDAALASLNSDWVEDETTWTLTTNASTLTQTTNVRTIRTLWIGDDRIWKTALDEIRRKRKFITAAGQPDYYAQNGTTIVFERKADQSYTVTAHINKATGTLTTSSNMPYNDEFNEPLRQAVVLIAKARNELSVVADAALFEFFMSAATVNVIKRKYIPKKYYLGF</sequence>
<dbReference type="AlphaFoldDB" id="A0A6H1ZTW8"/>
<protein>
    <submittedName>
        <fullName evidence="1">Uncharacterized protein</fullName>
    </submittedName>
</protein>
<evidence type="ECO:0000313" key="3">
    <source>
        <dbReference type="EMBL" id="QJH98090.1"/>
    </source>
</evidence>
<reference evidence="1" key="1">
    <citation type="submission" date="2020-03" db="EMBL/GenBank/DDBJ databases">
        <title>The deep terrestrial virosphere.</title>
        <authorList>
            <person name="Holmfeldt K."/>
            <person name="Nilsson E."/>
            <person name="Simone D."/>
            <person name="Lopez-Fernandez M."/>
            <person name="Wu X."/>
            <person name="de Brujin I."/>
            <person name="Lundin D."/>
            <person name="Andersson A."/>
            <person name="Bertilsson S."/>
            <person name="Dopson M."/>
        </authorList>
    </citation>
    <scope>NUCLEOTIDE SEQUENCE</scope>
    <source>
        <strain evidence="2">MM415A00670</strain>
        <strain evidence="1">TM448A01852</strain>
        <strain evidence="3">TM448B01184</strain>
    </source>
</reference>
<evidence type="ECO:0000313" key="2">
    <source>
        <dbReference type="EMBL" id="QJA80706.1"/>
    </source>
</evidence>